<comment type="caution">
    <text evidence="1">The sequence shown here is derived from an EMBL/GenBank/DDBJ whole genome shotgun (WGS) entry which is preliminary data.</text>
</comment>
<gene>
    <name evidence="1" type="ORF">GGX14DRAFT_678221</name>
</gene>
<evidence type="ECO:0000313" key="1">
    <source>
        <dbReference type="EMBL" id="KAJ7194678.1"/>
    </source>
</evidence>
<dbReference type="Proteomes" id="UP001219525">
    <property type="component" value="Unassembled WGS sequence"/>
</dbReference>
<accession>A0AAD6UVP2</accession>
<sequence length="205" mass="23081">STRRQRVIGYVVWSPPIALNTKPHGSTNYFCVIKLDNARFLPNFKGNVIDLGIHSNWFVSKMYHAQPGFEYPAERLLELKDILTEDHMRHPNMQDPAGEQCLYVIKRGLTSLTTIGRASGLLSFAREYFPNQTHRDSIEWAILPYDLESLPFSEKGDSGAMVACITGEFGGLITGGTGRRQSADITYATPMFSLWPIIKARFPRA</sequence>
<evidence type="ECO:0000313" key="2">
    <source>
        <dbReference type="Proteomes" id="UP001219525"/>
    </source>
</evidence>
<reference evidence="1" key="1">
    <citation type="submission" date="2023-03" db="EMBL/GenBank/DDBJ databases">
        <title>Massive genome expansion in bonnet fungi (Mycena s.s.) driven by repeated elements and novel gene families across ecological guilds.</title>
        <authorList>
            <consortium name="Lawrence Berkeley National Laboratory"/>
            <person name="Harder C.B."/>
            <person name="Miyauchi S."/>
            <person name="Viragh M."/>
            <person name="Kuo A."/>
            <person name="Thoen E."/>
            <person name="Andreopoulos B."/>
            <person name="Lu D."/>
            <person name="Skrede I."/>
            <person name="Drula E."/>
            <person name="Henrissat B."/>
            <person name="Morin E."/>
            <person name="Kohler A."/>
            <person name="Barry K."/>
            <person name="LaButti K."/>
            <person name="Morin E."/>
            <person name="Salamov A."/>
            <person name="Lipzen A."/>
            <person name="Mereny Z."/>
            <person name="Hegedus B."/>
            <person name="Baldrian P."/>
            <person name="Stursova M."/>
            <person name="Weitz H."/>
            <person name="Taylor A."/>
            <person name="Grigoriev I.V."/>
            <person name="Nagy L.G."/>
            <person name="Martin F."/>
            <person name="Kauserud H."/>
        </authorList>
    </citation>
    <scope>NUCLEOTIDE SEQUENCE</scope>
    <source>
        <strain evidence="1">9144</strain>
    </source>
</reference>
<feature type="non-terminal residue" evidence="1">
    <location>
        <position position="205"/>
    </location>
</feature>
<dbReference type="EMBL" id="JARJCW010000096">
    <property type="protein sequence ID" value="KAJ7194678.1"/>
    <property type="molecule type" value="Genomic_DNA"/>
</dbReference>
<proteinExistence type="predicted"/>
<protein>
    <submittedName>
        <fullName evidence="1">Uncharacterized protein</fullName>
    </submittedName>
</protein>
<name>A0AAD6UVP2_9AGAR</name>
<dbReference type="AlphaFoldDB" id="A0AAD6UVP2"/>
<organism evidence="1 2">
    <name type="scientific">Mycena pura</name>
    <dbReference type="NCBI Taxonomy" id="153505"/>
    <lineage>
        <taxon>Eukaryota</taxon>
        <taxon>Fungi</taxon>
        <taxon>Dikarya</taxon>
        <taxon>Basidiomycota</taxon>
        <taxon>Agaricomycotina</taxon>
        <taxon>Agaricomycetes</taxon>
        <taxon>Agaricomycetidae</taxon>
        <taxon>Agaricales</taxon>
        <taxon>Marasmiineae</taxon>
        <taxon>Mycenaceae</taxon>
        <taxon>Mycena</taxon>
    </lineage>
</organism>
<keyword evidence="2" id="KW-1185">Reference proteome</keyword>
<feature type="non-terminal residue" evidence="1">
    <location>
        <position position="1"/>
    </location>
</feature>